<dbReference type="FunFam" id="3.20.20.70:FF:000015">
    <property type="entry name" value="Orotidine 5'-phosphate decarboxylase"/>
    <property type="match status" value="1"/>
</dbReference>
<comment type="function">
    <text evidence="1 9">Catalyzes the decarboxylation of orotidine 5'-monophosphate (OMP) to uridine 5'-monophosphate (UMP).</text>
</comment>
<keyword evidence="15" id="KW-1185">Reference proteome</keyword>
<evidence type="ECO:0000313" key="15">
    <source>
        <dbReference type="Proteomes" id="UP000017747"/>
    </source>
</evidence>
<dbReference type="EC" id="4.1.1.23" evidence="9"/>
<name>V7I3M5_9CLOT</name>
<dbReference type="PROSITE" id="PS00156">
    <property type="entry name" value="OMPDECASE"/>
    <property type="match status" value="1"/>
</dbReference>
<dbReference type="CDD" id="cd04725">
    <property type="entry name" value="OMP_decarboxylase_like"/>
    <property type="match status" value="1"/>
</dbReference>
<dbReference type="UniPathway" id="UPA00070">
    <property type="reaction ID" value="UER00120"/>
</dbReference>
<dbReference type="OrthoDB" id="9806203at2"/>
<feature type="domain" description="Orotidine 5'-phosphate decarboxylase" evidence="13">
    <location>
        <begin position="4"/>
        <end position="224"/>
    </location>
</feature>
<dbReference type="InterPro" id="IPR014732">
    <property type="entry name" value="OMPdecase"/>
</dbReference>
<dbReference type="AlphaFoldDB" id="V7I3M5"/>
<feature type="binding site" evidence="9 11">
    <location>
        <position position="117"/>
    </location>
    <ligand>
        <name>substrate</name>
    </ligand>
</feature>
<evidence type="ECO:0000256" key="4">
    <source>
        <dbReference type="ARBA" id="ARBA00022793"/>
    </source>
</evidence>
<dbReference type="Pfam" id="PF00215">
    <property type="entry name" value="OMPdecase"/>
    <property type="match status" value="1"/>
</dbReference>
<evidence type="ECO:0000256" key="5">
    <source>
        <dbReference type="ARBA" id="ARBA00022975"/>
    </source>
</evidence>
<dbReference type="InterPro" id="IPR001754">
    <property type="entry name" value="OMPdeCOase_dom"/>
</dbReference>
<dbReference type="HAMAP" id="MF_01200_B">
    <property type="entry name" value="OMPdecase_type1_B"/>
    <property type="match status" value="1"/>
</dbReference>
<feature type="active site" description="For OMPdecase activity" evidence="10">
    <location>
        <position position="60"/>
    </location>
</feature>
<evidence type="ECO:0000256" key="11">
    <source>
        <dbReference type="PIRSR" id="PIRSR614732-2"/>
    </source>
</evidence>
<dbReference type="PANTHER" id="PTHR32119:SF2">
    <property type="entry name" value="OROTIDINE 5'-PHOSPHATE DECARBOXYLASE"/>
    <property type="match status" value="1"/>
</dbReference>
<dbReference type="PATRIC" id="fig|994573.3.peg.1822"/>
<evidence type="ECO:0000256" key="8">
    <source>
        <dbReference type="ARBA" id="ARBA00061012"/>
    </source>
</evidence>
<feature type="binding site" evidence="9 11">
    <location>
        <position position="209"/>
    </location>
    <ligand>
        <name>substrate</name>
    </ligand>
</feature>
<evidence type="ECO:0000259" key="13">
    <source>
        <dbReference type="SMART" id="SM00934"/>
    </source>
</evidence>
<keyword evidence="6 9" id="KW-0456">Lyase</keyword>
<feature type="binding site" evidence="9 11">
    <location>
        <position position="179"/>
    </location>
    <ligand>
        <name>substrate</name>
    </ligand>
</feature>
<evidence type="ECO:0000313" key="14">
    <source>
        <dbReference type="EMBL" id="ETA80855.1"/>
    </source>
</evidence>
<evidence type="ECO:0000256" key="10">
    <source>
        <dbReference type="PIRSR" id="PIRSR614732-1"/>
    </source>
</evidence>
<proteinExistence type="inferred from homology"/>
<dbReference type="GO" id="GO:0005829">
    <property type="term" value="C:cytosol"/>
    <property type="evidence" value="ECO:0007669"/>
    <property type="project" value="TreeGrafter"/>
</dbReference>
<dbReference type="PANTHER" id="PTHR32119">
    <property type="entry name" value="OROTIDINE 5'-PHOSPHATE DECARBOXYLASE"/>
    <property type="match status" value="1"/>
</dbReference>
<gene>
    <name evidence="9" type="primary">pyrF</name>
    <name evidence="14" type="ORF">T472_0209795</name>
</gene>
<feature type="active site" description="Proton donor" evidence="9">
    <location>
        <position position="60"/>
    </location>
</feature>
<feature type="binding site" evidence="9 11">
    <location>
        <position position="188"/>
    </location>
    <ligand>
        <name>substrate</name>
    </ligand>
</feature>
<evidence type="ECO:0000256" key="1">
    <source>
        <dbReference type="ARBA" id="ARBA00002356"/>
    </source>
</evidence>
<feature type="binding site" evidence="9 11">
    <location>
        <position position="31"/>
    </location>
    <ligand>
        <name>substrate</name>
    </ligand>
</feature>
<dbReference type="GO" id="GO:0004590">
    <property type="term" value="F:orotidine-5'-phosphate decarboxylase activity"/>
    <property type="evidence" value="ECO:0007669"/>
    <property type="project" value="UniProtKB-UniRule"/>
</dbReference>
<feature type="binding site" evidence="9 11">
    <location>
        <position position="10"/>
    </location>
    <ligand>
        <name>substrate</name>
    </ligand>
</feature>
<dbReference type="Gene3D" id="3.20.20.70">
    <property type="entry name" value="Aldolase class I"/>
    <property type="match status" value="1"/>
</dbReference>
<dbReference type="InterPro" id="IPR011060">
    <property type="entry name" value="RibuloseP-bd_barrel"/>
</dbReference>
<dbReference type="InterPro" id="IPR018089">
    <property type="entry name" value="OMPdecase_AS"/>
</dbReference>
<evidence type="ECO:0000256" key="7">
    <source>
        <dbReference type="ARBA" id="ARBA00049157"/>
    </source>
</evidence>
<sequence>MMKDVIVALDFKNRKETMAFLEGFKEGIYVKIGMELFYGEGPEIVREIRKMGHKVFLDLKLHDIPNTVKSAMKSILRLEADMVNLHASGGSVMMEEAMNACREEGKKPLVIAVTQLTSTTEELMQSELLIDRSLTETVLSYAENAKKAGLSGVVCSALEVPVIKEHLGEGFITVTPGIRPLDSAAGDQKRIVTPARARELGSDYIVVGRPITRAEDPEKAYREIKKEFLGV</sequence>
<evidence type="ECO:0000256" key="12">
    <source>
        <dbReference type="RuleBase" id="RU000512"/>
    </source>
</evidence>
<dbReference type="InterPro" id="IPR047596">
    <property type="entry name" value="OMPdecase_bac"/>
</dbReference>
<evidence type="ECO:0000256" key="2">
    <source>
        <dbReference type="ARBA" id="ARBA00004861"/>
    </source>
</evidence>
<dbReference type="STRING" id="994573.T472_0209795"/>
<keyword evidence="4 9" id="KW-0210">Decarboxylase</keyword>
<dbReference type="SMART" id="SM00934">
    <property type="entry name" value="OMPdecase"/>
    <property type="match status" value="1"/>
</dbReference>
<dbReference type="GO" id="GO:0006207">
    <property type="term" value="P:'de novo' pyrimidine nucleobase biosynthetic process"/>
    <property type="evidence" value="ECO:0007669"/>
    <property type="project" value="InterPro"/>
</dbReference>
<feature type="binding site" evidence="9">
    <location>
        <begin position="58"/>
        <end position="67"/>
    </location>
    <ligand>
        <name>substrate</name>
    </ligand>
</feature>
<dbReference type="SUPFAM" id="SSF51366">
    <property type="entry name" value="Ribulose-phoshate binding barrel"/>
    <property type="match status" value="1"/>
</dbReference>
<dbReference type="NCBIfam" id="NF001273">
    <property type="entry name" value="PRK00230.1"/>
    <property type="match status" value="1"/>
</dbReference>
<comment type="pathway">
    <text evidence="2 9 12">Pyrimidine metabolism; UMP biosynthesis via de novo pathway; UMP from orotate: step 2/2.</text>
</comment>
<comment type="similarity">
    <text evidence="8 9">Belongs to the OMP decarboxylase family. Type 1 subfamily.</text>
</comment>
<dbReference type="eggNOG" id="COG0284">
    <property type="taxonomic scope" value="Bacteria"/>
</dbReference>
<comment type="subunit">
    <text evidence="3 9">Homodimer.</text>
</comment>
<protein>
    <recommendedName>
        <fullName evidence="9">Orotidine 5'-phosphate decarboxylase</fullName>
        <ecNumber evidence="9">4.1.1.23</ecNumber>
    </recommendedName>
    <alternativeName>
        <fullName evidence="9">OMP decarboxylase</fullName>
        <shortName evidence="9">OMPDCase</shortName>
        <shortName evidence="9">OMPdecase</shortName>
    </alternativeName>
</protein>
<dbReference type="GO" id="GO:0044205">
    <property type="term" value="P:'de novo' UMP biosynthetic process"/>
    <property type="evidence" value="ECO:0007669"/>
    <property type="project" value="UniProtKB-UniRule"/>
</dbReference>
<feature type="active site" description="For OMPdecase activity" evidence="10">
    <location>
        <position position="63"/>
    </location>
</feature>
<dbReference type="InterPro" id="IPR013785">
    <property type="entry name" value="Aldolase_TIM"/>
</dbReference>
<dbReference type="NCBIfam" id="TIGR01740">
    <property type="entry name" value="pyrF"/>
    <property type="match status" value="1"/>
</dbReference>
<dbReference type="EMBL" id="AXUN02000172">
    <property type="protein sequence ID" value="ETA80855.1"/>
    <property type="molecule type" value="Genomic_DNA"/>
</dbReference>
<comment type="caution">
    <text evidence="14">The sequence shown here is derived from an EMBL/GenBank/DDBJ whole genome shotgun (WGS) entry which is preliminary data.</text>
</comment>
<comment type="catalytic activity">
    <reaction evidence="7 9 12">
        <text>orotidine 5'-phosphate + H(+) = UMP + CO2</text>
        <dbReference type="Rhea" id="RHEA:11596"/>
        <dbReference type="ChEBI" id="CHEBI:15378"/>
        <dbReference type="ChEBI" id="CHEBI:16526"/>
        <dbReference type="ChEBI" id="CHEBI:57538"/>
        <dbReference type="ChEBI" id="CHEBI:57865"/>
        <dbReference type="EC" id="4.1.1.23"/>
    </reaction>
</comment>
<feature type="binding site" evidence="9 11">
    <location>
        <position position="208"/>
    </location>
    <ligand>
        <name>substrate</name>
    </ligand>
</feature>
<keyword evidence="5 9" id="KW-0665">Pyrimidine biosynthesis</keyword>
<evidence type="ECO:0000256" key="6">
    <source>
        <dbReference type="ARBA" id="ARBA00023239"/>
    </source>
</evidence>
<accession>V7I3M5</accession>
<evidence type="ECO:0000256" key="9">
    <source>
        <dbReference type="HAMAP-Rule" id="MF_01200"/>
    </source>
</evidence>
<dbReference type="Proteomes" id="UP000017747">
    <property type="component" value="Unassembled WGS sequence"/>
</dbReference>
<reference evidence="14 15" key="1">
    <citation type="journal article" date="2014" name="Genome Announc.">
        <title>Genome Sequence of Youngiibacter fragilis, the Type Strain of the Genus Youngiibacter.</title>
        <authorList>
            <person name="Wawrik C.B."/>
            <person name="Callaghan A.V."/>
            <person name="Stamps B.W."/>
            <person name="Wawrik B."/>
        </authorList>
    </citation>
    <scope>NUCLEOTIDE SEQUENCE [LARGE SCALE GENOMIC DNA]</scope>
    <source>
        <strain evidence="14 15">232.1</strain>
    </source>
</reference>
<feature type="active site" description="For OMPdecase activity" evidence="10">
    <location>
        <position position="58"/>
    </location>
</feature>
<evidence type="ECO:0000256" key="3">
    <source>
        <dbReference type="ARBA" id="ARBA00011738"/>
    </source>
</evidence>
<organism evidence="14 15">
    <name type="scientific">Youngiibacter fragilis 232.1</name>
    <dbReference type="NCBI Taxonomy" id="994573"/>
    <lineage>
        <taxon>Bacteria</taxon>
        <taxon>Bacillati</taxon>
        <taxon>Bacillota</taxon>
        <taxon>Clostridia</taxon>
        <taxon>Eubacteriales</taxon>
        <taxon>Clostridiaceae</taxon>
        <taxon>Youngiibacter</taxon>
    </lineage>
</organism>